<sequence length="678" mass="77213">MASRTSQDRSALDRDRYYTSLADNRGRDEAWVRSVIGKNAKHIRRLIVRWPLSLEACVQSGECINVTLFKTSILPDGNRADEVIPFVAPWERFVPDVPASFFVTENNPEGTLEDWYHPFNARALRFMWQFILQNPGLEDLAVGLLWATEGLSFLPPKPFLHKVLQFFTRLRRLDGLPLDNDDFALLPTLTPKMEYFRPGRCSFYNSGYSGDSVREMGIDALKDVYTRMKVIKFRTSISAKHQAKILECMPELTELHVGRESLGSETTNWNEKLHINADTLRLWSVPHLYCLLHPTITHSTKNLQELRIQMVNYGVSGLVEVLRRVNSNLQVLDLDAFVPYPLEEWYRNVALPLPPALDLQGTLPQFNLRSLRLSGLCSPHVLFEPARPGDEKIVEQAEDLTAGSIWWGCFPNLVEFVTQFVAPATLIGIVDNCPKIEILDVSLAQKGSSAVAYILTKCSKLKSFVGKGHMIDAAQVVEGPAWVCRDIERLHLEVQGIPRTGGAANGQGRRKRKESLVFDISKESERSIGVYERIGQLTKLRELDLGGYTHLPERLEHTMVGIYRSFESTFEMVDHVHPFLNNSLELSLASGLDRLAGLKNLRQIGVQEADLCIGQEELEWMQEHWPRLESWIGLEPYLNKPGDYSAKNGQIAKLIQRKWPVVRLDDWVWTRGRQQSNF</sequence>
<dbReference type="SUPFAM" id="SSF52047">
    <property type="entry name" value="RNI-like"/>
    <property type="match status" value="1"/>
</dbReference>
<dbReference type="EMBL" id="JAAAUY010000674">
    <property type="protein sequence ID" value="KAF9327342.1"/>
    <property type="molecule type" value="Genomic_DNA"/>
</dbReference>
<accession>A0A9P5SF68</accession>
<dbReference type="Proteomes" id="UP000696485">
    <property type="component" value="Unassembled WGS sequence"/>
</dbReference>
<protein>
    <submittedName>
        <fullName evidence="1">Uncharacterized protein</fullName>
    </submittedName>
</protein>
<comment type="caution">
    <text evidence="1">The sequence shown here is derived from an EMBL/GenBank/DDBJ whole genome shotgun (WGS) entry which is preliminary data.</text>
</comment>
<dbReference type="AlphaFoldDB" id="A0A9P5SF68"/>
<keyword evidence="2" id="KW-1185">Reference proteome</keyword>
<dbReference type="Gene3D" id="3.80.10.10">
    <property type="entry name" value="Ribonuclease Inhibitor"/>
    <property type="match status" value="1"/>
</dbReference>
<organism evidence="1 2">
    <name type="scientific">Podila minutissima</name>
    <dbReference type="NCBI Taxonomy" id="64525"/>
    <lineage>
        <taxon>Eukaryota</taxon>
        <taxon>Fungi</taxon>
        <taxon>Fungi incertae sedis</taxon>
        <taxon>Mucoromycota</taxon>
        <taxon>Mortierellomycotina</taxon>
        <taxon>Mortierellomycetes</taxon>
        <taxon>Mortierellales</taxon>
        <taxon>Mortierellaceae</taxon>
        <taxon>Podila</taxon>
    </lineage>
</organism>
<proteinExistence type="predicted"/>
<name>A0A9P5SF68_9FUNG</name>
<evidence type="ECO:0000313" key="1">
    <source>
        <dbReference type="EMBL" id="KAF9327342.1"/>
    </source>
</evidence>
<evidence type="ECO:0000313" key="2">
    <source>
        <dbReference type="Proteomes" id="UP000696485"/>
    </source>
</evidence>
<dbReference type="InterPro" id="IPR032675">
    <property type="entry name" value="LRR_dom_sf"/>
</dbReference>
<reference evidence="1" key="1">
    <citation type="journal article" date="2020" name="Fungal Divers.">
        <title>Resolving the Mortierellaceae phylogeny through synthesis of multi-gene phylogenetics and phylogenomics.</title>
        <authorList>
            <person name="Vandepol N."/>
            <person name="Liber J."/>
            <person name="Desiro A."/>
            <person name="Na H."/>
            <person name="Kennedy M."/>
            <person name="Barry K."/>
            <person name="Grigoriev I.V."/>
            <person name="Miller A.N."/>
            <person name="O'Donnell K."/>
            <person name="Stajich J.E."/>
            <person name="Bonito G."/>
        </authorList>
    </citation>
    <scope>NUCLEOTIDE SEQUENCE</scope>
    <source>
        <strain evidence="1">NVP1</strain>
    </source>
</reference>
<gene>
    <name evidence="1" type="ORF">BG006_009334</name>
</gene>